<evidence type="ECO:0000313" key="1">
    <source>
        <dbReference type="EMBL" id="GFY30939.1"/>
    </source>
</evidence>
<name>A0A8X6W9Z5_TRICX</name>
<organism evidence="1 2">
    <name type="scientific">Trichonephila clavipes</name>
    <name type="common">Golden silk orbweaver</name>
    <name type="synonym">Nephila clavipes</name>
    <dbReference type="NCBI Taxonomy" id="2585209"/>
    <lineage>
        <taxon>Eukaryota</taxon>
        <taxon>Metazoa</taxon>
        <taxon>Ecdysozoa</taxon>
        <taxon>Arthropoda</taxon>
        <taxon>Chelicerata</taxon>
        <taxon>Arachnida</taxon>
        <taxon>Araneae</taxon>
        <taxon>Araneomorphae</taxon>
        <taxon>Entelegynae</taxon>
        <taxon>Araneoidea</taxon>
        <taxon>Nephilidae</taxon>
        <taxon>Trichonephila</taxon>
    </lineage>
</organism>
<keyword evidence="2" id="KW-1185">Reference proteome</keyword>
<evidence type="ECO:0000313" key="2">
    <source>
        <dbReference type="Proteomes" id="UP000887159"/>
    </source>
</evidence>
<dbReference type="Proteomes" id="UP000887159">
    <property type="component" value="Unassembled WGS sequence"/>
</dbReference>
<comment type="caution">
    <text evidence="1">The sequence shown here is derived from an EMBL/GenBank/DDBJ whole genome shotgun (WGS) entry which is preliminary data.</text>
</comment>
<proteinExistence type="predicted"/>
<accession>A0A8X6W9Z5</accession>
<reference evidence="1" key="1">
    <citation type="submission" date="2020-08" db="EMBL/GenBank/DDBJ databases">
        <title>Multicomponent nature underlies the extraordinary mechanical properties of spider dragline silk.</title>
        <authorList>
            <person name="Kono N."/>
            <person name="Nakamura H."/>
            <person name="Mori M."/>
            <person name="Yoshida Y."/>
            <person name="Ohtoshi R."/>
            <person name="Malay A.D."/>
            <person name="Moran D.A.P."/>
            <person name="Tomita M."/>
            <person name="Numata K."/>
            <person name="Arakawa K."/>
        </authorList>
    </citation>
    <scope>NUCLEOTIDE SEQUENCE</scope>
</reference>
<dbReference type="EMBL" id="BMAU01021395">
    <property type="protein sequence ID" value="GFY30939.1"/>
    <property type="molecule type" value="Genomic_DNA"/>
</dbReference>
<sequence>MYECSGLNWATNFLPAKVISRRIKCVPYHANYTCLIPYRKLYQIEQSPVDMFINKLESQATTIKNCVVIDNAPDRKCQIEAHKVHRGKGLVFTPVVIRSFERHVGGSNIWLGSTAILQENTLGVGALPPTSLENFRLDEYLERLQIEHA</sequence>
<protein>
    <submittedName>
        <fullName evidence="1">Uncharacterized protein</fullName>
    </submittedName>
</protein>
<gene>
    <name evidence="1" type="ORF">TNCV_1629131</name>
</gene>
<dbReference type="AlphaFoldDB" id="A0A8X6W9Z5"/>